<gene>
    <name evidence="1" type="ORF">LV89_00102</name>
</gene>
<protein>
    <submittedName>
        <fullName evidence="1">Uncharacterized protein YdeI (YjbR/CyaY-like superfamily)</fullName>
    </submittedName>
</protein>
<evidence type="ECO:0000313" key="1">
    <source>
        <dbReference type="EMBL" id="PWK29262.1"/>
    </source>
</evidence>
<keyword evidence="2" id="KW-1185">Reference proteome</keyword>
<name>A0A316EK34_9BACT</name>
<reference evidence="1 2" key="1">
    <citation type="submission" date="2018-05" db="EMBL/GenBank/DDBJ databases">
        <title>Genomic Encyclopedia of Archaeal and Bacterial Type Strains, Phase II (KMG-II): from individual species to whole genera.</title>
        <authorList>
            <person name="Goeker M."/>
        </authorList>
    </citation>
    <scope>NUCLEOTIDE SEQUENCE [LARGE SCALE GENOMIC DNA]</scope>
    <source>
        <strain evidence="1 2">DSM 22214</strain>
    </source>
</reference>
<proteinExistence type="predicted"/>
<dbReference type="Pfam" id="PF13376">
    <property type="entry name" value="OmdA"/>
    <property type="match status" value="1"/>
</dbReference>
<evidence type="ECO:0000313" key="2">
    <source>
        <dbReference type="Proteomes" id="UP000245489"/>
    </source>
</evidence>
<organism evidence="1 2">
    <name type="scientific">Arcicella aurantiaca</name>
    <dbReference type="NCBI Taxonomy" id="591202"/>
    <lineage>
        <taxon>Bacteria</taxon>
        <taxon>Pseudomonadati</taxon>
        <taxon>Bacteroidota</taxon>
        <taxon>Cytophagia</taxon>
        <taxon>Cytophagales</taxon>
        <taxon>Flectobacillaceae</taxon>
        <taxon>Arcicella</taxon>
    </lineage>
</organism>
<dbReference type="RefSeq" id="WP_109740897.1">
    <property type="nucleotide sequence ID" value="NZ_QGGO01000001.1"/>
</dbReference>
<dbReference type="Proteomes" id="UP000245489">
    <property type="component" value="Unassembled WGS sequence"/>
</dbReference>
<dbReference type="AlphaFoldDB" id="A0A316EK34"/>
<accession>A0A316EK34</accession>
<sequence length="190" mass="21989">MQKPEIESFYPTSQEAWRSWLIENHISKQSVWVIFYKKKSQIPSLSWSQAVDEALCFGWIDSTAKTIDSEKFIQFFSKRKPKSVWSKVNKTKVEQLIGNGLMTKAGFDSIEIAKQNGSWTILDEVEELIIPNDLEEAFQANLGTKDYYFSLSKSARKGILYKLVLAKRSETRHKRICEIIEICLESIAIR</sequence>
<dbReference type="OrthoDB" id="9796999at2"/>
<dbReference type="EMBL" id="QGGO01000001">
    <property type="protein sequence ID" value="PWK29262.1"/>
    <property type="molecule type" value="Genomic_DNA"/>
</dbReference>
<comment type="caution">
    <text evidence="1">The sequence shown here is derived from an EMBL/GenBank/DDBJ whole genome shotgun (WGS) entry which is preliminary data.</text>
</comment>